<dbReference type="KEGG" id="rlc:K227x_06160"/>
<dbReference type="Pfam" id="PF10091">
    <property type="entry name" value="Glycoamylase"/>
    <property type="match status" value="1"/>
</dbReference>
<dbReference type="Gene3D" id="1.50.10.140">
    <property type="match status" value="1"/>
</dbReference>
<name>A0A517N534_9BACT</name>
<evidence type="ECO:0000313" key="2">
    <source>
        <dbReference type="EMBL" id="QDT02243.1"/>
    </source>
</evidence>
<dbReference type="EMBL" id="CP036525">
    <property type="protein sequence ID" value="QDT02243.1"/>
    <property type="molecule type" value="Genomic_DNA"/>
</dbReference>
<dbReference type="InterPro" id="IPR016883">
    <property type="entry name" value="UCP028431"/>
</dbReference>
<dbReference type="RefSeq" id="WP_145167994.1">
    <property type="nucleotide sequence ID" value="NZ_CP036525.1"/>
</dbReference>
<dbReference type="PIRSF" id="PIRSF028431">
    <property type="entry name" value="UCP028431"/>
    <property type="match status" value="1"/>
</dbReference>
<keyword evidence="3" id="KW-1185">Reference proteome</keyword>
<dbReference type="InterPro" id="IPR019282">
    <property type="entry name" value="Glycoamylase-like_cons_dom"/>
</dbReference>
<dbReference type="Proteomes" id="UP000318538">
    <property type="component" value="Chromosome"/>
</dbReference>
<sequence>MKRRLFLAAGLVTAASRLHHAGSHSMAGDRSRDPQQAFNAQDAWTLAMERDKAEFLSDVGRRCYRYLVEAAHPKTGLVADRGRTDGSQFSDCASTAACGFALAGHGVAANQGWVDRPSAKEHVRRMLGSLLELAQHERGFVYHFIDRGTGKRAMRCEASTIDTALMVAGAMHASQVFADDADIVSMAGALYRRVEWRSMLGDNGCLHMGWTPESGMISHQWDTFSELTILVLLAIGAPTHSIPGECWNAWRRTKTLHHNGQPFLSYPPLFVHQYPHAFFDFRNVVSPSGRSYWQNSLTAHQAQIAYLKSLSQQSASLGHYGDDLWGITSSDSVAGYRDWGGPYEDGVTRPERGIDGTVVPSAAGGALATVPEQSLRTLIYQRDHYGQKVYGRYGFTNAFNPATGWIGSDVIGIDTGITLLSAANLTNEGVWKPFMQHHAAQRALDRAGFRATDVEALS</sequence>
<organism evidence="2 3">
    <name type="scientific">Rubripirellula lacrimiformis</name>
    <dbReference type="NCBI Taxonomy" id="1930273"/>
    <lineage>
        <taxon>Bacteria</taxon>
        <taxon>Pseudomonadati</taxon>
        <taxon>Planctomycetota</taxon>
        <taxon>Planctomycetia</taxon>
        <taxon>Pirellulales</taxon>
        <taxon>Pirellulaceae</taxon>
        <taxon>Rubripirellula</taxon>
    </lineage>
</organism>
<dbReference type="AlphaFoldDB" id="A0A517N534"/>
<proteinExistence type="predicted"/>
<gene>
    <name evidence="2" type="ORF">K227x_06160</name>
</gene>
<feature type="domain" description="Glycoamylase-like" evidence="1">
    <location>
        <begin position="218"/>
        <end position="437"/>
    </location>
</feature>
<evidence type="ECO:0000259" key="1">
    <source>
        <dbReference type="Pfam" id="PF10091"/>
    </source>
</evidence>
<dbReference type="OrthoDB" id="5937621at2"/>
<accession>A0A517N534</accession>
<evidence type="ECO:0000313" key="3">
    <source>
        <dbReference type="Proteomes" id="UP000318538"/>
    </source>
</evidence>
<protein>
    <recommendedName>
        <fullName evidence="1">Glycoamylase-like domain-containing protein</fullName>
    </recommendedName>
</protein>
<reference evidence="2 3" key="1">
    <citation type="submission" date="2019-02" db="EMBL/GenBank/DDBJ databases">
        <title>Deep-cultivation of Planctomycetes and their phenomic and genomic characterization uncovers novel biology.</title>
        <authorList>
            <person name="Wiegand S."/>
            <person name="Jogler M."/>
            <person name="Boedeker C."/>
            <person name="Pinto D."/>
            <person name="Vollmers J."/>
            <person name="Rivas-Marin E."/>
            <person name="Kohn T."/>
            <person name="Peeters S.H."/>
            <person name="Heuer A."/>
            <person name="Rast P."/>
            <person name="Oberbeckmann S."/>
            <person name="Bunk B."/>
            <person name="Jeske O."/>
            <person name="Meyerdierks A."/>
            <person name="Storesund J.E."/>
            <person name="Kallscheuer N."/>
            <person name="Luecker S."/>
            <person name="Lage O.M."/>
            <person name="Pohl T."/>
            <person name="Merkel B.J."/>
            <person name="Hornburger P."/>
            <person name="Mueller R.-W."/>
            <person name="Bruemmer F."/>
            <person name="Labrenz M."/>
            <person name="Spormann A.M."/>
            <person name="Op den Camp H."/>
            <person name="Overmann J."/>
            <person name="Amann R."/>
            <person name="Jetten M.S.M."/>
            <person name="Mascher T."/>
            <person name="Medema M.H."/>
            <person name="Devos D.P."/>
            <person name="Kaster A.-K."/>
            <person name="Ovreas L."/>
            <person name="Rohde M."/>
            <person name="Galperin M.Y."/>
            <person name="Jogler C."/>
        </authorList>
    </citation>
    <scope>NUCLEOTIDE SEQUENCE [LARGE SCALE GENOMIC DNA]</scope>
    <source>
        <strain evidence="2 3">K22_7</strain>
    </source>
</reference>